<gene>
    <name evidence="4" type="ORF">PflQ2_3998</name>
</gene>
<comment type="caution">
    <text evidence="4">The sequence shown here is derived from an EMBL/GenBank/DDBJ whole genome shotgun (WGS) entry which is preliminary data.</text>
</comment>
<dbReference type="HOGENOM" id="CLU_828641_0_0_6"/>
<keyword evidence="2" id="KW-0964">Secreted</keyword>
<dbReference type="PATRIC" id="fig|1038922.3.peg.1517"/>
<comment type="subcellular location">
    <subcellularLocation>
        <location evidence="1">Secreted</location>
    </subcellularLocation>
</comment>
<dbReference type="Proteomes" id="UP000007289">
    <property type="component" value="Chromosome"/>
</dbReference>
<evidence type="ECO:0000256" key="2">
    <source>
        <dbReference type="ARBA" id="ARBA00022525"/>
    </source>
</evidence>
<proteinExistence type="predicted"/>
<sequence>MGAGTAKNAVENNHLSDIEKLSLTALQKEYDKSCQGSTSKDCQGLSDDIAALIVKDASVLKEEPIAEDGDFTRAYVWTTNPGDVVSCATSPNGYCVATDKSITTSQGEEWILQSASFEQATEGKARSDLAKATATGQLKGLSNELFSAGCGGAGLVGIGCQGYMAAGGENPVTGEIASNTERVMWGAQSLLNAWGLGSSIFSVGTQGRVALDEVAGTVDDTIKALPGPRQIDASWGVSTYKKGGLMTGIEHVFYRHGADSGFVGVSKFAEGTSLRDVSSYVDRALRYGKVTPNGPGGFIVEYDLGRVIGTNEMGVATTNIKINVRNGIINTAFPK</sequence>
<feature type="domain" description="Pre-toxin TG" evidence="3">
    <location>
        <begin position="144"/>
        <end position="198"/>
    </location>
</feature>
<dbReference type="Pfam" id="PF14449">
    <property type="entry name" value="PT-TG"/>
    <property type="match status" value="1"/>
</dbReference>
<dbReference type="InterPro" id="IPR027797">
    <property type="entry name" value="PT-TG_dom"/>
</dbReference>
<dbReference type="EMBL" id="AGBM01000001">
    <property type="protein sequence ID" value="EJL01479.1"/>
    <property type="molecule type" value="Genomic_DNA"/>
</dbReference>
<evidence type="ECO:0000313" key="4">
    <source>
        <dbReference type="EMBL" id="EJL01479.1"/>
    </source>
</evidence>
<organism evidence="4">
    <name type="scientific">Pseudomonas fluorescens (strain Q2-87)</name>
    <dbReference type="NCBI Taxonomy" id="1038922"/>
    <lineage>
        <taxon>Bacteria</taxon>
        <taxon>Pseudomonadati</taxon>
        <taxon>Pseudomonadota</taxon>
        <taxon>Gammaproteobacteria</taxon>
        <taxon>Pseudomonadales</taxon>
        <taxon>Pseudomonadaceae</taxon>
        <taxon>Pseudomonas</taxon>
    </lineage>
</organism>
<name>J2Y3U7_PSEFQ</name>
<accession>J2Y3U7</accession>
<dbReference type="GO" id="GO:0005576">
    <property type="term" value="C:extracellular region"/>
    <property type="evidence" value="ECO:0007669"/>
    <property type="project" value="UniProtKB-SubCell"/>
</dbReference>
<evidence type="ECO:0000259" key="3">
    <source>
        <dbReference type="Pfam" id="PF14449"/>
    </source>
</evidence>
<reference evidence="4" key="1">
    <citation type="journal article" date="2012" name="PLoS Genet.">
        <title>Comparative Genomics of Plant-Associated Pseudomonas spp.: Insights into Diversity and Inheritance of Traits Involved in Multitrophic Interactions.</title>
        <authorList>
            <person name="Loper J.E."/>
            <person name="Hassan K.A."/>
            <person name="Mavrodi D.V."/>
            <person name="Davis E.W.II."/>
            <person name="Lim C.K."/>
            <person name="Shaffer B.T."/>
            <person name="Elbourne L.D."/>
            <person name="Stockwell V.O."/>
            <person name="Hartney S.L."/>
            <person name="Breakwell K."/>
            <person name="Henkels M.D."/>
            <person name="Tetu S.G."/>
            <person name="Rangel L.I."/>
            <person name="Kidarsa T.A."/>
            <person name="Wilson N.L."/>
            <person name="van de Mortel J.E."/>
            <person name="Song C."/>
            <person name="Blumhagen R."/>
            <person name="Radune D."/>
            <person name="Hostetler J.B."/>
            <person name="Brinkac L.M."/>
            <person name="Durkin A.S."/>
            <person name="Kluepfel D.A."/>
            <person name="Wechter W.P."/>
            <person name="Anderson A.J."/>
            <person name="Kim Y.C."/>
            <person name="Pierson L.S.III."/>
            <person name="Pierson E.A."/>
            <person name="Lindow S.E."/>
            <person name="Kobayashi D.Y."/>
            <person name="Raaijmakers J.M."/>
            <person name="Weller D.M."/>
            <person name="Thomashow L.S."/>
            <person name="Allen A.E."/>
            <person name="Paulsen I.T."/>
        </authorList>
    </citation>
    <scope>NUCLEOTIDE SEQUENCE [LARGE SCALE GENOMIC DNA]</scope>
    <source>
        <strain evidence="4">Q2-87</strain>
    </source>
</reference>
<dbReference type="AlphaFoldDB" id="J2Y3U7"/>
<evidence type="ECO:0000256" key="1">
    <source>
        <dbReference type="ARBA" id="ARBA00004613"/>
    </source>
</evidence>
<protein>
    <recommendedName>
        <fullName evidence="3">Pre-toxin TG domain-containing protein</fullName>
    </recommendedName>
</protein>